<dbReference type="Proteomes" id="UP000323221">
    <property type="component" value="Unassembled WGS sequence"/>
</dbReference>
<feature type="domain" description="NodB homology" evidence="4">
    <location>
        <begin position="280"/>
        <end position="467"/>
    </location>
</feature>
<feature type="signal peptide" evidence="3">
    <location>
        <begin position="1"/>
        <end position="40"/>
    </location>
</feature>
<dbReference type="PANTHER" id="PTHR10587:SF133">
    <property type="entry name" value="CHITIN DEACETYLASE 1-RELATED"/>
    <property type="match status" value="1"/>
</dbReference>
<reference evidence="5 6" key="1">
    <citation type="submission" date="2019-08" db="EMBL/GenBank/DDBJ databases">
        <title>Agrococcus lahaulensis sp. nov., isolated from a cold desert of the Indian Himalayas.</title>
        <authorList>
            <person name="Qu J.H."/>
        </authorList>
    </citation>
    <scope>NUCLEOTIDE SEQUENCE [LARGE SCALE GENOMIC DNA]</scope>
    <source>
        <strain evidence="5 6">NS18</strain>
    </source>
</reference>
<proteinExistence type="predicted"/>
<protein>
    <submittedName>
        <fullName evidence="5">Polysaccharide deacetylase family protein</fullName>
    </submittedName>
</protein>
<keyword evidence="1" id="KW-0479">Metal-binding</keyword>
<evidence type="ECO:0000256" key="2">
    <source>
        <dbReference type="ARBA" id="ARBA00022801"/>
    </source>
</evidence>
<dbReference type="PROSITE" id="PS51677">
    <property type="entry name" value="NODB"/>
    <property type="match status" value="1"/>
</dbReference>
<dbReference type="InterPro" id="IPR002509">
    <property type="entry name" value="NODB_dom"/>
</dbReference>
<accession>A0A5M8QCV1</accession>
<dbReference type="InterPro" id="IPR028994">
    <property type="entry name" value="Integrin_alpha_N"/>
</dbReference>
<organism evidence="5 6">
    <name type="scientific">Agrococcus sediminis</name>
    <dbReference type="NCBI Taxonomy" id="2599924"/>
    <lineage>
        <taxon>Bacteria</taxon>
        <taxon>Bacillati</taxon>
        <taxon>Actinomycetota</taxon>
        <taxon>Actinomycetes</taxon>
        <taxon>Micrococcales</taxon>
        <taxon>Microbacteriaceae</taxon>
        <taxon>Agrococcus</taxon>
    </lineage>
</organism>
<gene>
    <name evidence="5" type="ORF">FQ330_07180</name>
</gene>
<dbReference type="SUPFAM" id="SSF88713">
    <property type="entry name" value="Glycoside hydrolase/deacetylase"/>
    <property type="match status" value="1"/>
</dbReference>
<comment type="caution">
    <text evidence="5">The sequence shown here is derived from an EMBL/GenBank/DDBJ whole genome shotgun (WGS) entry which is preliminary data.</text>
</comment>
<keyword evidence="6" id="KW-1185">Reference proteome</keyword>
<dbReference type="GO" id="GO:0046872">
    <property type="term" value="F:metal ion binding"/>
    <property type="evidence" value="ECO:0007669"/>
    <property type="project" value="UniProtKB-KW"/>
</dbReference>
<evidence type="ECO:0000259" key="4">
    <source>
        <dbReference type="PROSITE" id="PS51677"/>
    </source>
</evidence>
<evidence type="ECO:0000256" key="1">
    <source>
        <dbReference type="ARBA" id="ARBA00022723"/>
    </source>
</evidence>
<dbReference type="InterPro" id="IPR011330">
    <property type="entry name" value="Glyco_hydro/deAcase_b/a-brl"/>
</dbReference>
<evidence type="ECO:0000313" key="6">
    <source>
        <dbReference type="Proteomes" id="UP000323221"/>
    </source>
</evidence>
<dbReference type="SUPFAM" id="SSF69318">
    <property type="entry name" value="Integrin alpha N-terminal domain"/>
    <property type="match status" value="1"/>
</dbReference>
<dbReference type="Pfam" id="PF01522">
    <property type="entry name" value="Polysacc_deac_1"/>
    <property type="match status" value="1"/>
</dbReference>
<dbReference type="OrthoDB" id="9763050at2"/>
<keyword evidence="3" id="KW-0732">Signal</keyword>
<dbReference type="InterPro" id="IPR050248">
    <property type="entry name" value="Polysacc_deacetylase_ArnD"/>
</dbReference>
<dbReference type="EMBL" id="VOIR01000013">
    <property type="protein sequence ID" value="KAA6433847.1"/>
    <property type="molecule type" value="Genomic_DNA"/>
</dbReference>
<dbReference type="CDD" id="cd10917">
    <property type="entry name" value="CE4_NodB_like_6s_7s"/>
    <property type="match status" value="1"/>
</dbReference>
<sequence>MRATGPKEHRMQAVRKSIRRPLAVAAVAALLLSPALPAVAAEPDRQVVARGSEWHVAGGPTFTYGRSSDVQVMGDWDDNGSRTPGVFRAGTWYLRNSLSGGSADIVVSFGRDGDKPVVGDWDGDGRTGIGIVRGGTWHLRSSLSSGVAEATFSFGRPGDTPVAGDWDGAAGDGIGVVRAGGWYLRNAASGGGADLAFGYGMAGDIPVTGDWNGDGRTGIGVVRGTTWYLKEVPGSGAATRSSIYGRCGDGVLSTHSARTEPGVPLSFGGTEWTELPTSQRVVALTFDAGANANAVASILSTLRSTDTPATFFLTGAWAQSFPARAAEIGRDYPIGNHTQTHPDLTTLSSAAVRSQIVSADTSIRATAGVDPRPWFRFPFGARDARTQSIMTCLDYGSVRWTVDTLGWQGTSGGQSSTTVLNRVLANLQPGEIVLMHVGSHPTDGSTLDADALPAIIREVEARGYRFVDLDDFR</sequence>
<evidence type="ECO:0000256" key="3">
    <source>
        <dbReference type="SAM" id="SignalP"/>
    </source>
</evidence>
<dbReference type="GO" id="GO:0016020">
    <property type="term" value="C:membrane"/>
    <property type="evidence" value="ECO:0007669"/>
    <property type="project" value="TreeGrafter"/>
</dbReference>
<dbReference type="GO" id="GO:0016810">
    <property type="term" value="F:hydrolase activity, acting on carbon-nitrogen (but not peptide) bonds"/>
    <property type="evidence" value="ECO:0007669"/>
    <property type="project" value="InterPro"/>
</dbReference>
<dbReference type="PANTHER" id="PTHR10587">
    <property type="entry name" value="GLYCOSYL TRANSFERASE-RELATED"/>
    <property type="match status" value="1"/>
</dbReference>
<name>A0A5M8QCV1_9MICO</name>
<dbReference type="GO" id="GO:0005975">
    <property type="term" value="P:carbohydrate metabolic process"/>
    <property type="evidence" value="ECO:0007669"/>
    <property type="project" value="InterPro"/>
</dbReference>
<dbReference type="AlphaFoldDB" id="A0A5M8QCV1"/>
<dbReference type="Gene3D" id="3.20.20.370">
    <property type="entry name" value="Glycoside hydrolase/deacetylase"/>
    <property type="match status" value="1"/>
</dbReference>
<feature type="chain" id="PRO_5024282360" evidence="3">
    <location>
        <begin position="41"/>
        <end position="473"/>
    </location>
</feature>
<keyword evidence="2" id="KW-0378">Hydrolase</keyword>
<evidence type="ECO:0000313" key="5">
    <source>
        <dbReference type="EMBL" id="KAA6433847.1"/>
    </source>
</evidence>